<dbReference type="Proteomes" id="UP000326354">
    <property type="component" value="Chromosome"/>
</dbReference>
<keyword evidence="3" id="KW-1185">Reference proteome</keyword>
<dbReference type="Pfam" id="PF03781">
    <property type="entry name" value="FGE-sulfatase"/>
    <property type="match status" value="1"/>
</dbReference>
<gene>
    <name evidence="2" type="ORF">UABAM_03988</name>
</gene>
<dbReference type="Gene3D" id="3.90.1580.10">
    <property type="entry name" value="paralog of FGE (formylglycine-generating enzyme)"/>
    <property type="match status" value="1"/>
</dbReference>
<dbReference type="SUPFAM" id="SSF56436">
    <property type="entry name" value="C-type lectin-like"/>
    <property type="match status" value="1"/>
</dbReference>
<dbReference type="InterPro" id="IPR051043">
    <property type="entry name" value="Sulfatase_Mod_Factor_Kinase"/>
</dbReference>
<dbReference type="InterPro" id="IPR005532">
    <property type="entry name" value="SUMF_dom"/>
</dbReference>
<dbReference type="PANTHER" id="PTHR23150:SF19">
    <property type="entry name" value="FORMYLGLYCINE-GENERATING ENZYME"/>
    <property type="match status" value="1"/>
</dbReference>
<evidence type="ECO:0000313" key="2">
    <source>
        <dbReference type="EMBL" id="BBM85614.1"/>
    </source>
</evidence>
<reference evidence="2 3" key="1">
    <citation type="submission" date="2019-08" db="EMBL/GenBank/DDBJ databases">
        <title>Complete genome sequence of Candidatus Uab amorphum.</title>
        <authorList>
            <person name="Shiratori T."/>
            <person name="Suzuki S."/>
            <person name="Kakizawa Y."/>
            <person name="Ishida K."/>
        </authorList>
    </citation>
    <scope>NUCLEOTIDE SEQUENCE [LARGE SCALE GENOMIC DNA]</scope>
    <source>
        <strain evidence="2 3">SRT547</strain>
    </source>
</reference>
<dbReference type="GO" id="GO:0120147">
    <property type="term" value="F:formylglycine-generating oxidase activity"/>
    <property type="evidence" value="ECO:0007669"/>
    <property type="project" value="TreeGrafter"/>
</dbReference>
<dbReference type="AlphaFoldDB" id="A0A5S9IPQ0"/>
<dbReference type="EMBL" id="AP019860">
    <property type="protein sequence ID" value="BBM85614.1"/>
    <property type="molecule type" value="Genomic_DNA"/>
</dbReference>
<sequence>MNKKIVKGKSLQEVEANTKYMGCSFYLNYVDGDNLEGTEFENCSFRGGFRDWGRDEYGLWMAMTYEGVRQVLRWIKPGTFMMGSPQAEMGRTEKEVQCKVTFSEGFWLGETACTQQLWEAVMGKNPCYFKGGQRPVECVSWNECQAFMDKWNEELTGIKLSFVTDAEWEYACRAGTTTAFSFGETITRKQVNYGGKETVEVKSLPCNGWGLYEMHGNVWEWCGDRYGEYSDSKTNRSIRGGSWRDRSPWYVRSAYRNWFEPDSGYDLIGFRFCLRAGNI</sequence>
<dbReference type="InterPro" id="IPR042095">
    <property type="entry name" value="SUMF_sf"/>
</dbReference>
<feature type="domain" description="Sulfatase-modifying factor enzyme-like" evidence="1">
    <location>
        <begin position="74"/>
        <end position="272"/>
    </location>
</feature>
<dbReference type="KEGG" id="uam:UABAM_03988"/>
<organism evidence="2 3">
    <name type="scientific">Uabimicrobium amorphum</name>
    <dbReference type="NCBI Taxonomy" id="2596890"/>
    <lineage>
        <taxon>Bacteria</taxon>
        <taxon>Pseudomonadati</taxon>
        <taxon>Planctomycetota</taxon>
        <taxon>Candidatus Uabimicrobiia</taxon>
        <taxon>Candidatus Uabimicrobiales</taxon>
        <taxon>Candidatus Uabimicrobiaceae</taxon>
        <taxon>Candidatus Uabimicrobium</taxon>
    </lineage>
</organism>
<protein>
    <recommendedName>
        <fullName evidence="1">Sulfatase-modifying factor enzyme-like domain-containing protein</fullName>
    </recommendedName>
</protein>
<proteinExistence type="predicted"/>
<dbReference type="InterPro" id="IPR016187">
    <property type="entry name" value="CTDL_fold"/>
</dbReference>
<evidence type="ECO:0000313" key="3">
    <source>
        <dbReference type="Proteomes" id="UP000326354"/>
    </source>
</evidence>
<evidence type="ECO:0000259" key="1">
    <source>
        <dbReference type="Pfam" id="PF03781"/>
    </source>
</evidence>
<name>A0A5S9IPQ0_UABAM</name>
<dbReference type="RefSeq" id="WP_229759283.1">
    <property type="nucleotide sequence ID" value="NZ_AP019860.1"/>
</dbReference>
<dbReference type="PANTHER" id="PTHR23150">
    <property type="entry name" value="SULFATASE MODIFYING FACTOR 1, 2"/>
    <property type="match status" value="1"/>
</dbReference>
<accession>A0A5S9IPQ0</accession>